<proteinExistence type="predicted"/>
<keyword evidence="2" id="KW-1185">Reference proteome</keyword>
<gene>
    <name evidence="1" type="ORF">SAMN02745746_00928</name>
</gene>
<reference evidence="2" key="1">
    <citation type="submission" date="2017-04" db="EMBL/GenBank/DDBJ databases">
        <authorList>
            <person name="Varghese N."/>
            <person name="Submissions S."/>
        </authorList>
    </citation>
    <scope>NUCLEOTIDE SEQUENCE [LARGE SCALE GENOMIC DNA]</scope>
    <source>
        <strain evidence="2">DSM 22618</strain>
    </source>
</reference>
<dbReference type="Gene3D" id="3.40.50.300">
    <property type="entry name" value="P-loop containing nucleotide triphosphate hydrolases"/>
    <property type="match status" value="1"/>
</dbReference>
<dbReference type="EMBL" id="FXAG01000003">
    <property type="protein sequence ID" value="SMF04121.1"/>
    <property type="molecule type" value="Genomic_DNA"/>
</dbReference>
<accession>A0A1Y6BHQ2</accession>
<organism evidence="1 2">
    <name type="scientific">Pseudogulbenkiania subflava DSM 22618</name>
    <dbReference type="NCBI Taxonomy" id="1123014"/>
    <lineage>
        <taxon>Bacteria</taxon>
        <taxon>Pseudomonadati</taxon>
        <taxon>Pseudomonadota</taxon>
        <taxon>Betaproteobacteria</taxon>
        <taxon>Neisseriales</taxon>
        <taxon>Chromobacteriaceae</taxon>
        <taxon>Pseudogulbenkiania</taxon>
    </lineage>
</organism>
<dbReference type="Pfam" id="PF13481">
    <property type="entry name" value="AAA_25"/>
    <property type="match status" value="1"/>
</dbReference>
<dbReference type="InterPro" id="IPR027417">
    <property type="entry name" value="P-loop_NTPase"/>
</dbReference>
<protein>
    <submittedName>
        <fullName evidence="1">AAA domain-containing protein</fullName>
    </submittedName>
</protein>
<evidence type="ECO:0000313" key="2">
    <source>
        <dbReference type="Proteomes" id="UP000192920"/>
    </source>
</evidence>
<dbReference type="AlphaFoldDB" id="A0A1Y6BHQ2"/>
<dbReference type="SUPFAM" id="SSF52540">
    <property type="entry name" value="P-loop containing nucleoside triphosphate hydrolases"/>
    <property type="match status" value="1"/>
</dbReference>
<dbReference type="STRING" id="1123014.SAMN02745746_00928"/>
<dbReference type="Proteomes" id="UP000192920">
    <property type="component" value="Unassembled WGS sequence"/>
</dbReference>
<sequence length="689" mass="75774">MATVNGSAPGEEPGRKGLHHDLQTKHSLNAEQIEACFGPVILLPVWAGHINKIPNNGQSNVSVNSPLLWKPLLEVLETQQGVAGVCLNLSGGVRLPDPDTGDIYRLVGIDVDKVTGPIELLEQLNTYTEISPSGRGGRAFCLVSEEWARQYKDNAKIELPNCDHAEIYLGSGARQLTITFEVQGISKPIRVLDDDALDVLAPLLKPADPVRHDSAPPITGGTPVDLDQYKLKPEHTKLIAGAGQPEINRSAVVHSLLIHLSEQGVSREDALATMLHEPALWQFTLDHRHDDETKAAKFAEEEVERAYRRSMKGQLEKVIEQYKPPNLIGPIAKTGAPQSDPPFRHKPLSQILADIKPPEWLIEGVLPKGFLIALLGHPNAGKTLVQLDLALRVALGLPLGKRRVVRTRVYYIAAENPEEVKWRIQLWCQENKIDPVQLDDWFVFIDEPVLFNDPMKMEKQRQEWDDLPPGLVVVDTFIANSPCEDENKASDVMTWFGNVRDYLIRPYGSAVMVLHHPPKGDDDLFNWRGSGAAAGTLDGIWAVVNRNGTVTLMQGKRRGPPFDDLHWKYQTKEIKGMQDSLGNPITSVIAKPSATTGAEVAEILICMAIENGLTSYRDIGDFAGIGKTTVGETYLPAMKKSGRGRSRLVGERGGKLYLTEAGKNLAAEGMLAGVHDFRGIVEKMQSKGG</sequence>
<dbReference type="RefSeq" id="WP_085275258.1">
    <property type="nucleotide sequence ID" value="NZ_FXAG01000003.1"/>
</dbReference>
<name>A0A1Y6BHQ2_9NEIS</name>
<evidence type="ECO:0000313" key="1">
    <source>
        <dbReference type="EMBL" id="SMF04121.1"/>
    </source>
</evidence>